<comment type="caution">
    <text evidence="3">The sequence shown here is derived from an EMBL/GenBank/DDBJ whole genome shotgun (WGS) entry which is preliminary data.</text>
</comment>
<reference evidence="3" key="1">
    <citation type="submission" date="2024-06" db="EMBL/GenBank/DDBJ databases">
        <title>Genome sequence of Vogesella sp. MAHUQ-64.</title>
        <authorList>
            <person name="Huq M.A."/>
        </authorList>
    </citation>
    <scope>NUCLEOTIDE SEQUENCE</scope>
    <source>
        <strain evidence="3">MAHUQ-64</strain>
    </source>
</reference>
<keyword evidence="1" id="KW-0472">Membrane</keyword>
<name>A0ABV1M6J0_9NEIS</name>
<gene>
    <name evidence="3" type="ORF">ABNW52_07970</name>
</gene>
<dbReference type="EMBL" id="JBEFLD010000004">
    <property type="protein sequence ID" value="MEQ6290549.1"/>
    <property type="molecule type" value="Genomic_DNA"/>
</dbReference>
<evidence type="ECO:0000313" key="4">
    <source>
        <dbReference type="Proteomes" id="UP001433638"/>
    </source>
</evidence>
<keyword evidence="1" id="KW-0812">Transmembrane</keyword>
<feature type="signal peptide" evidence="2">
    <location>
        <begin position="1"/>
        <end position="33"/>
    </location>
</feature>
<accession>A0ABV1M6J0</accession>
<keyword evidence="1" id="KW-1133">Transmembrane helix</keyword>
<dbReference type="RefSeq" id="WP_349586145.1">
    <property type="nucleotide sequence ID" value="NZ_JBEFLD010000004.1"/>
</dbReference>
<evidence type="ECO:0000313" key="3">
    <source>
        <dbReference type="EMBL" id="MEQ6290549.1"/>
    </source>
</evidence>
<keyword evidence="4" id="KW-1185">Reference proteome</keyword>
<keyword evidence="2" id="KW-0732">Signal</keyword>
<sequence>MALASLAVMFTFRGAAVAAATWLLASLSATAMASSGAGKAGAAAGLHGPAFIGALFGAALQWRQSLGRPTPERVLLAAVSLVAAYFGGLLTASLWPDLGGGAVGLGGLVAANLAVPLIDALRALLLALRDALLALLRDVPWLKRLIANRLGAKDAASQLPSTETVDKPVNDSAAG</sequence>
<organism evidence="3 4">
    <name type="scientific">Vogesella oryzagri</name>
    <dbReference type="NCBI Taxonomy" id="3160864"/>
    <lineage>
        <taxon>Bacteria</taxon>
        <taxon>Pseudomonadati</taxon>
        <taxon>Pseudomonadota</taxon>
        <taxon>Betaproteobacteria</taxon>
        <taxon>Neisseriales</taxon>
        <taxon>Chromobacteriaceae</taxon>
        <taxon>Vogesella</taxon>
    </lineage>
</organism>
<evidence type="ECO:0000256" key="2">
    <source>
        <dbReference type="SAM" id="SignalP"/>
    </source>
</evidence>
<proteinExistence type="predicted"/>
<feature type="transmembrane region" description="Helical" evidence="1">
    <location>
        <begin position="101"/>
        <end position="128"/>
    </location>
</feature>
<feature type="transmembrane region" description="Helical" evidence="1">
    <location>
        <begin position="74"/>
        <end position="95"/>
    </location>
</feature>
<evidence type="ECO:0000256" key="1">
    <source>
        <dbReference type="SAM" id="Phobius"/>
    </source>
</evidence>
<dbReference type="Proteomes" id="UP001433638">
    <property type="component" value="Unassembled WGS sequence"/>
</dbReference>
<feature type="chain" id="PRO_5045099505" evidence="2">
    <location>
        <begin position="34"/>
        <end position="175"/>
    </location>
</feature>
<feature type="transmembrane region" description="Helical" evidence="1">
    <location>
        <begin position="43"/>
        <end position="62"/>
    </location>
</feature>
<protein>
    <submittedName>
        <fullName evidence="3">Uncharacterized protein</fullName>
    </submittedName>
</protein>